<feature type="compositionally biased region" description="Polar residues" evidence="1">
    <location>
        <begin position="299"/>
        <end position="309"/>
    </location>
</feature>
<name>A0A2P8Q9T1_9ACTN</name>
<feature type="compositionally biased region" description="Gly residues" evidence="1">
    <location>
        <begin position="806"/>
        <end position="817"/>
    </location>
</feature>
<keyword evidence="2" id="KW-0812">Transmembrane</keyword>
<feature type="compositionally biased region" description="Polar residues" evidence="1">
    <location>
        <begin position="661"/>
        <end position="675"/>
    </location>
</feature>
<feature type="compositionally biased region" description="Low complexity" evidence="1">
    <location>
        <begin position="489"/>
        <end position="502"/>
    </location>
</feature>
<evidence type="ECO:0000313" key="3">
    <source>
        <dbReference type="EMBL" id="PSM42994.1"/>
    </source>
</evidence>
<organism evidence="3 4">
    <name type="scientific">Streptomyces dioscori</name>
    <dbReference type="NCBI Taxonomy" id="2109333"/>
    <lineage>
        <taxon>Bacteria</taxon>
        <taxon>Bacillati</taxon>
        <taxon>Actinomycetota</taxon>
        <taxon>Actinomycetes</taxon>
        <taxon>Kitasatosporales</taxon>
        <taxon>Streptomycetaceae</taxon>
        <taxon>Streptomyces</taxon>
        <taxon>Streptomyces aurantiacus group</taxon>
    </lineage>
</organism>
<comment type="caution">
    <text evidence="3">The sequence shown here is derived from an EMBL/GenBank/DDBJ whole genome shotgun (WGS) entry which is preliminary data.</text>
</comment>
<feature type="compositionally biased region" description="Polar residues" evidence="1">
    <location>
        <begin position="819"/>
        <end position="831"/>
    </location>
</feature>
<feature type="compositionally biased region" description="Polar residues" evidence="1">
    <location>
        <begin position="268"/>
        <end position="280"/>
    </location>
</feature>
<feature type="region of interest" description="Disordered" evidence="1">
    <location>
        <begin position="205"/>
        <end position="238"/>
    </location>
</feature>
<feature type="compositionally biased region" description="Low complexity" evidence="1">
    <location>
        <begin position="613"/>
        <end position="644"/>
    </location>
</feature>
<dbReference type="EMBL" id="PYBJ01000007">
    <property type="protein sequence ID" value="PSM42994.1"/>
    <property type="molecule type" value="Genomic_DNA"/>
</dbReference>
<dbReference type="OrthoDB" id="7064923at2"/>
<accession>A0A2P8Q9T1</accession>
<evidence type="ECO:0000313" key="4">
    <source>
        <dbReference type="Proteomes" id="UP000240429"/>
    </source>
</evidence>
<dbReference type="RefSeq" id="WP_107016676.1">
    <property type="nucleotide sequence ID" value="NZ_KZ679041.1"/>
</dbReference>
<feature type="region of interest" description="Disordered" evidence="1">
    <location>
        <begin position="1210"/>
        <end position="1238"/>
    </location>
</feature>
<proteinExistence type="predicted"/>
<dbReference type="Proteomes" id="UP000240429">
    <property type="component" value="Unassembled WGS sequence"/>
</dbReference>
<feature type="transmembrane region" description="Helical" evidence="2">
    <location>
        <begin position="95"/>
        <end position="122"/>
    </location>
</feature>
<feature type="compositionally biased region" description="Low complexity" evidence="1">
    <location>
        <begin position="348"/>
        <end position="370"/>
    </location>
</feature>
<keyword evidence="4" id="KW-1185">Reference proteome</keyword>
<evidence type="ECO:0000256" key="2">
    <source>
        <dbReference type="SAM" id="Phobius"/>
    </source>
</evidence>
<keyword evidence="2" id="KW-1133">Transmembrane helix</keyword>
<feature type="compositionally biased region" description="Basic and acidic residues" evidence="1">
    <location>
        <begin position="987"/>
        <end position="996"/>
    </location>
</feature>
<feature type="compositionally biased region" description="Polar residues" evidence="1">
    <location>
        <begin position="603"/>
        <end position="612"/>
    </location>
</feature>
<gene>
    <name evidence="3" type="ORF">C6Y14_12525</name>
</gene>
<feature type="compositionally biased region" description="Polar residues" evidence="1">
    <location>
        <begin position="550"/>
        <end position="559"/>
    </location>
</feature>
<keyword evidence="2" id="KW-0472">Membrane</keyword>
<feature type="compositionally biased region" description="Low complexity" evidence="1">
    <location>
        <begin position="560"/>
        <end position="591"/>
    </location>
</feature>
<protein>
    <submittedName>
        <fullName evidence="3">Uncharacterized protein</fullName>
    </submittedName>
</protein>
<feature type="compositionally biased region" description="Low complexity" evidence="1">
    <location>
        <begin position="755"/>
        <end position="764"/>
    </location>
</feature>
<feature type="region of interest" description="Disordered" evidence="1">
    <location>
        <begin position="261"/>
        <end position="996"/>
    </location>
</feature>
<feature type="compositionally biased region" description="Low complexity" evidence="1">
    <location>
        <begin position="887"/>
        <end position="901"/>
    </location>
</feature>
<evidence type="ECO:0000256" key="1">
    <source>
        <dbReference type="SAM" id="MobiDB-lite"/>
    </source>
</evidence>
<sequence length="1347" mass="134059">MVQFNVEPIVNLGNNWIRIGDALYEKAQAMDGAVNGVGWTGPAGTAAKAAWHDGDRGVYTSLATSADAAWKIGESLHIYAEELQKTINEINKRRLVAALANIFGLVLGGLLMELGPLIGALLSAVRGILANMVPWFARLAAALAKTGAVGTFVTDAVIGAATNLGLDIITQLLANAAADEKFRVDWKSSAASVAFGAQQAVVGNHWTPHPKRSGAAESALPTVPKGAPTGAGAALNTPKPSVVLPLSGTKVPVPDFLTHAATLPPYSSPSRSTASESGLTGPQGRPASLNPVAAASAGPSRTGTPNTAPAASGAGPQPHLTGRPADGPAPTRPDSSAPTPIDPARSVPTGSTSTPGPTRPTQPGQTRPTSAGPAETAGPTQLTPSGPTGAPGPTRPTSAGPAETSGPAPLTHSAPGGSPGATRPTSAGSAEAAGPARASGASASSASGGGPAASFPGKGNTLGAAPGARPNPADNGTTTVNIPPRGADPAHSSGSGTSATTPAPVPPRRTGSGYDRPADLSTIANRPDSGPFPGSGNALGTTPGARPNPADNQLTTVNIPPTASRTPSSTPAATNTPPGTAGTTFPGNGNTLGTTPAARPNPADNQLTTVNIPPTASRTPSSTPAATNTPPGTAGTTFPGNGNTLGTTPAARPNPADGRPTTVNIPPTGKSTSASAAPVPPHRTGAGYDRPADLSTITDRPDSGPFPGTGDTLGATPGSRTNPADGRPTTVNIPPAGSKTPTSEPFPGTGNRLGAAPAARPNPADNEPTTVNVPPTAAGPSAGKGTPARPDVGHRRPATLDDLGIRGSGDGAGGAGHGTTLNQGSRTTTQVIHERPHASSDPAPVTASRGGEPDPAPATPSRGDRPDTAPVATPSHSNKPDVARTSTPHGDGPDTTPVTTPHVKEPDPAPATTAHSSEPDAAHTPAPAPAPGRPSQGAAHEPGPLPSPGGRPAGHGGGPDEAAAGSPQPPAAPSTQPAPHADQPSVDPDRSTPHSDRLDIDAARATIGDPSVPPDTLVQATAQAAAILSVRWHQVQPGADPWGAAPLVPRPESGPIGTGWTRALDLVTAQVVRHGPFTGQATAASVLPGVVAGSGNGPLLLLGETGPTGEALHLGAHQVPLAELSNWLPEHTGWQPGDLLVLPAPDAAVPGPQGEPSLAQRIADHTGAPVLAPDGDLYVSGDGRLVTDGQQGWIESLPHQTPVVHHPELGQSLFAHGSPPSDVQPADTPQPHAATDSGVHPAEDVVAAPAHQVTLESLLPEGSLDLDLTPHLVDALAEAAVHSLRSQLDTLTGPLEREVRFTAPADSTQLAKVLQVTQHVAGTLDQSIPVVRDTDGSLLLKICPPTE</sequence>
<reference evidence="3 4" key="1">
    <citation type="submission" date="2018-03" db="EMBL/GenBank/DDBJ databases">
        <title>Streptomyces dioscori sp. nov., a novel endophytic actinobacterium isolated from bulbil of Dioscorea bulbifera L.</title>
        <authorList>
            <person name="Zhikuan W."/>
        </authorList>
    </citation>
    <scope>NUCLEOTIDE SEQUENCE [LARGE SCALE GENOMIC DNA]</scope>
    <source>
        <strain evidence="3 4">A217</strain>
    </source>
</reference>
<feature type="compositionally biased region" description="Low complexity" evidence="1">
    <location>
        <begin position="383"/>
        <end position="402"/>
    </location>
</feature>
<feature type="compositionally biased region" description="Low complexity" evidence="1">
    <location>
        <begin position="426"/>
        <end position="459"/>
    </location>
</feature>